<evidence type="ECO:0000313" key="3">
    <source>
        <dbReference type="EMBL" id="CAE7325853.1"/>
    </source>
</evidence>
<feature type="compositionally biased region" description="Pro residues" evidence="1">
    <location>
        <begin position="185"/>
        <end position="229"/>
    </location>
</feature>
<feature type="chain" id="PRO_5032614585" evidence="2">
    <location>
        <begin position="22"/>
        <end position="288"/>
    </location>
</feature>
<reference evidence="3" key="1">
    <citation type="submission" date="2021-02" db="EMBL/GenBank/DDBJ databases">
        <authorList>
            <person name="Dougan E. K."/>
            <person name="Rhodes N."/>
            <person name="Thang M."/>
            <person name="Chan C."/>
        </authorList>
    </citation>
    <scope>NUCLEOTIDE SEQUENCE</scope>
</reference>
<gene>
    <name evidence="3" type="primary">ttn-1</name>
    <name evidence="3" type="ORF">SPIL2461_LOCUS7535</name>
</gene>
<feature type="signal peptide" evidence="2">
    <location>
        <begin position="1"/>
        <end position="21"/>
    </location>
</feature>
<keyword evidence="2" id="KW-0732">Signal</keyword>
<dbReference type="Proteomes" id="UP000649617">
    <property type="component" value="Unassembled WGS sequence"/>
</dbReference>
<dbReference type="PRINTS" id="PR01217">
    <property type="entry name" value="PRICHEXTENSN"/>
</dbReference>
<feature type="compositionally biased region" description="Low complexity" evidence="1">
    <location>
        <begin position="127"/>
        <end position="136"/>
    </location>
</feature>
<organism evidence="3 4">
    <name type="scientific">Symbiodinium pilosum</name>
    <name type="common">Dinoflagellate</name>
    <dbReference type="NCBI Taxonomy" id="2952"/>
    <lineage>
        <taxon>Eukaryota</taxon>
        <taxon>Sar</taxon>
        <taxon>Alveolata</taxon>
        <taxon>Dinophyceae</taxon>
        <taxon>Suessiales</taxon>
        <taxon>Symbiodiniaceae</taxon>
        <taxon>Symbiodinium</taxon>
    </lineage>
</organism>
<keyword evidence="4" id="KW-1185">Reference proteome</keyword>
<evidence type="ECO:0000313" key="4">
    <source>
        <dbReference type="Proteomes" id="UP000649617"/>
    </source>
</evidence>
<name>A0A812NWF6_SYMPI</name>
<feature type="compositionally biased region" description="Low complexity" evidence="1">
    <location>
        <begin position="78"/>
        <end position="89"/>
    </location>
</feature>
<comment type="caution">
    <text evidence="3">The sequence shown here is derived from an EMBL/GenBank/DDBJ whole genome shotgun (WGS) entry which is preliminary data.</text>
</comment>
<sequence length="288" mass="31128">MTWWRPPPQFDLHVAFPSVCCVLLRGEAQCAGWGDDWFPAKVRELLPNNEVQVLWEGDEPSISNVAMNMVRHRRKGDVATPTVPETAAPAPQPVPPAPPVQSVQPPQPPQPVQPMQPSEPSRKRPAEAPLPQALPAKRAEVEGPLLEFSLRPGMEFSEAFANLRRRLELELREGRKVSVRLRVMRPPPPEPPTPAPGVPPGAPPGAPPVAPPETPPAAPPGPPDAPPDVPEAIRPSKPKDKPVPAAPREGAMPNFPSGCGPRMPQKGWWRPGYGGYGKGNGFRAPGWT</sequence>
<feature type="compositionally biased region" description="Pro residues" evidence="1">
    <location>
        <begin position="90"/>
        <end position="114"/>
    </location>
</feature>
<protein>
    <submittedName>
        <fullName evidence="3">Ttn-1 protein</fullName>
    </submittedName>
</protein>
<feature type="region of interest" description="Disordered" evidence="1">
    <location>
        <begin position="75"/>
        <end position="138"/>
    </location>
</feature>
<dbReference type="OrthoDB" id="449380at2759"/>
<evidence type="ECO:0000256" key="1">
    <source>
        <dbReference type="SAM" id="MobiDB-lite"/>
    </source>
</evidence>
<accession>A0A812NWF6</accession>
<dbReference type="AlphaFoldDB" id="A0A812NWF6"/>
<evidence type="ECO:0000256" key="2">
    <source>
        <dbReference type="SAM" id="SignalP"/>
    </source>
</evidence>
<dbReference type="EMBL" id="CAJNIZ010011858">
    <property type="protein sequence ID" value="CAE7325853.1"/>
    <property type="molecule type" value="Genomic_DNA"/>
</dbReference>
<feature type="region of interest" description="Disordered" evidence="1">
    <location>
        <begin position="182"/>
        <end position="288"/>
    </location>
</feature>
<proteinExistence type="predicted"/>